<dbReference type="GO" id="GO:0016712">
    <property type="term" value="F:oxidoreductase activity, acting on paired donors, with incorporation or reduction of molecular oxygen, reduced flavin or flavoprotein as one donor, and incorporation of one atom of oxygen"/>
    <property type="evidence" value="ECO:0007669"/>
    <property type="project" value="TreeGrafter"/>
</dbReference>
<evidence type="ECO:0000256" key="1">
    <source>
        <dbReference type="ARBA" id="ARBA00023002"/>
    </source>
</evidence>
<dbReference type="EMBL" id="CP011507">
    <property type="protein sequence ID" value="AKS09738.1"/>
    <property type="molecule type" value="Genomic_DNA"/>
</dbReference>
<dbReference type="InterPro" id="IPR013107">
    <property type="entry name" value="Acyl-CoA_DH_C"/>
</dbReference>
<protein>
    <recommendedName>
        <fullName evidence="2">Acyl-CoA dehydrogenase C-terminal domain-containing protein</fullName>
    </recommendedName>
</protein>
<dbReference type="GO" id="GO:0005737">
    <property type="term" value="C:cytoplasm"/>
    <property type="evidence" value="ECO:0007669"/>
    <property type="project" value="TreeGrafter"/>
</dbReference>
<dbReference type="Pfam" id="PF08028">
    <property type="entry name" value="Acyl-CoA_dh_2"/>
    <property type="match status" value="1"/>
</dbReference>
<dbReference type="PIRSF" id="PIRSF016578">
    <property type="entry name" value="HsaA"/>
    <property type="match status" value="1"/>
</dbReference>
<dbReference type="SUPFAM" id="SSF56645">
    <property type="entry name" value="Acyl-CoA dehydrogenase NM domain-like"/>
    <property type="match status" value="1"/>
</dbReference>
<evidence type="ECO:0000313" key="4">
    <source>
        <dbReference type="Proteomes" id="UP000036608"/>
    </source>
</evidence>
<evidence type="ECO:0000259" key="2">
    <source>
        <dbReference type="Pfam" id="PF08028"/>
    </source>
</evidence>
<dbReference type="PANTHER" id="PTHR48083:SF19">
    <property type="entry name" value="FLAVIN-DEPENDENT MONOOXYGENASE, OXYGENASE SUBUNIT HSAA"/>
    <property type="match status" value="1"/>
</dbReference>
<dbReference type="InterPro" id="IPR037069">
    <property type="entry name" value="AcylCoA_DH/ox_N_sf"/>
</dbReference>
<dbReference type="PATRIC" id="fig|200450.3.peg.5684"/>
<proteinExistence type="predicted"/>
<dbReference type="InterPro" id="IPR009100">
    <property type="entry name" value="AcylCoA_DH/oxidase_NM_dom_sf"/>
</dbReference>
<dbReference type="InterPro" id="IPR050741">
    <property type="entry name" value="Acyl-CoA_dehydrogenase"/>
</dbReference>
<dbReference type="RefSeq" id="WP_082224501.1">
    <property type="nucleotide sequence ID" value="NZ_CP011507.1"/>
</dbReference>
<keyword evidence="1" id="KW-0560">Oxidoreductase</keyword>
<name>A0A0H5AHR2_9PSED</name>
<reference evidence="4" key="2">
    <citation type="submission" date="2015-05" db="EMBL/GenBank/DDBJ databases">
        <authorList>
            <person name="Swarnkar M.K."/>
            <person name="Vyas P."/>
            <person name="Rahi P."/>
            <person name="Thakur R."/>
            <person name="Thakur N."/>
            <person name="Singh A.K."/>
            <person name="Gulati A."/>
        </authorList>
    </citation>
    <scope>NUCLEOTIDE SEQUENCE [LARGE SCALE GENOMIC DNA]</scope>
    <source>
        <strain evidence="4">745</strain>
    </source>
</reference>
<sequence>MPDVYLSKWRERAALADKSRRLSDETLAELHSSGWLNLVCPRRAKPLKPGWPALVRSSRIAARACASTGWLISLVGGHAAIAARLNPSFEAKLYDGGTTQLFASASAGPDSRFSIEPGGMRVSGRWRFSSGIEHATWLILNASCANPPTANASERFLVVVAKQDVTVLDSWDSIGMRATGSHDVVTPELLVPHHEVFPLQEVFGARPAGAGSDYLYSVPIVPFITTSIIGPLLGCAEGAYDLHLQALAQQTTPPSAMALERVAHSGAQLTAASALFDSLVNRLDESGQALRSLSETQLSALKRDRSYLARQCVEAVHRLVEHSGASLMTTDNPLHRHWRDLQTMAAHRDVHWDSAMLASAASALHHPLLASNH</sequence>
<gene>
    <name evidence="3" type="ORF">AA957_27675</name>
</gene>
<dbReference type="PANTHER" id="PTHR48083">
    <property type="entry name" value="MEDIUM-CHAIN SPECIFIC ACYL-COA DEHYDROGENASE, MITOCHONDRIAL-RELATED"/>
    <property type="match status" value="1"/>
</dbReference>
<dbReference type="Gene3D" id="2.40.110.10">
    <property type="entry name" value="Butyryl-CoA Dehydrogenase, subunit A, domain 2"/>
    <property type="match status" value="1"/>
</dbReference>
<dbReference type="Gene3D" id="1.20.140.10">
    <property type="entry name" value="Butyryl-CoA Dehydrogenase, subunit A, domain 3"/>
    <property type="match status" value="1"/>
</dbReference>
<dbReference type="Proteomes" id="UP000036608">
    <property type="component" value="Chromosome"/>
</dbReference>
<dbReference type="KEGG" id="ptv:AA957_27675"/>
<dbReference type="GO" id="GO:0050660">
    <property type="term" value="F:flavin adenine dinucleotide binding"/>
    <property type="evidence" value="ECO:0007669"/>
    <property type="project" value="InterPro"/>
</dbReference>
<dbReference type="InterPro" id="IPR036250">
    <property type="entry name" value="AcylCo_DH-like_C"/>
</dbReference>
<evidence type="ECO:0000313" key="3">
    <source>
        <dbReference type="EMBL" id="AKS09738.1"/>
    </source>
</evidence>
<accession>A0A0H5AHR2</accession>
<dbReference type="GO" id="GO:0003995">
    <property type="term" value="F:acyl-CoA dehydrogenase activity"/>
    <property type="evidence" value="ECO:0007669"/>
    <property type="project" value="TreeGrafter"/>
</dbReference>
<feature type="domain" description="Acyl-CoA dehydrogenase C-terminal" evidence="2">
    <location>
        <begin position="230"/>
        <end position="349"/>
    </location>
</feature>
<dbReference type="SUPFAM" id="SSF47203">
    <property type="entry name" value="Acyl-CoA dehydrogenase C-terminal domain-like"/>
    <property type="match status" value="1"/>
</dbReference>
<reference evidence="3 4" key="1">
    <citation type="journal article" date="2015" name="Genome Announc.">
        <title>Complete Genome Sequence of the Rhizobacterium Pseudomonas trivialis Strain IHBB745 with Multiple Plant Growth-Promoting Activities and Tolerance to Desiccation and Alkalinity.</title>
        <authorList>
            <person name="Gulati A."/>
            <person name="Swarnkar M.K."/>
            <person name="Vyas P."/>
            <person name="Rahi P."/>
            <person name="Thakur R."/>
            <person name="Thakur N."/>
            <person name="Singh A.K."/>
        </authorList>
    </citation>
    <scope>NUCLEOTIDE SEQUENCE [LARGE SCALE GENOMIC DNA]</scope>
    <source>
        <strain evidence="4">745</strain>
    </source>
</reference>
<dbReference type="Gene3D" id="1.10.540.10">
    <property type="entry name" value="Acyl-CoA dehydrogenase/oxidase, N-terminal domain"/>
    <property type="match status" value="1"/>
</dbReference>
<organism evidence="3 4">
    <name type="scientific">Pseudomonas trivialis</name>
    <dbReference type="NCBI Taxonomy" id="200450"/>
    <lineage>
        <taxon>Bacteria</taxon>
        <taxon>Pseudomonadati</taxon>
        <taxon>Pseudomonadota</taxon>
        <taxon>Gammaproteobacteria</taxon>
        <taxon>Pseudomonadales</taxon>
        <taxon>Pseudomonadaceae</taxon>
        <taxon>Pseudomonas</taxon>
    </lineage>
</organism>
<dbReference type="AlphaFoldDB" id="A0A0H5AHR2"/>
<dbReference type="InterPro" id="IPR046373">
    <property type="entry name" value="Acyl-CoA_Oxase/DH_mid-dom_sf"/>
</dbReference>
<dbReference type="GO" id="GO:0033539">
    <property type="term" value="P:fatty acid beta-oxidation using acyl-CoA dehydrogenase"/>
    <property type="evidence" value="ECO:0007669"/>
    <property type="project" value="TreeGrafter"/>
</dbReference>